<accession>A0A382IJS4</accession>
<feature type="non-terminal residue" evidence="1">
    <location>
        <position position="98"/>
    </location>
</feature>
<gene>
    <name evidence="1" type="ORF">METZ01_LOCUS252383</name>
</gene>
<name>A0A382IJS4_9ZZZZ</name>
<dbReference type="EMBL" id="UINC01067655">
    <property type="protein sequence ID" value="SVB99529.1"/>
    <property type="molecule type" value="Genomic_DNA"/>
</dbReference>
<sequence length="98" mass="11170">MLVVAPRSHSKKVRVLGHTDTDFRLSNRLLDGLKGILRALFALVRDANKPETLGEFTSVLIIYIQSRCVFLGGVVVLEVSPHRVQMYPQIWNVWIDVR</sequence>
<dbReference type="AlphaFoldDB" id="A0A382IJS4"/>
<evidence type="ECO:0000313" key="1">
    <source>
        <dbReference type="EMBL" id="SVB99529.1"/>
    </source>
</evidence>
<proteinExistence type="predicted"/>
<protein>
    <submittedName>
        <fullName evidence="1">Uncharacterized protein</fullName>
    </submittedName>
</protein>
<organism evidence="1">
    <name type="scientific">marine metagenome</name>
    <dbReference type="NCBI Taxonomy" id="408172"/>
    <lineage>
        <taxon>unclassified sequences</taxon>
        <taxon>metagenomes</taxon>
        <taxon>ecological metagenomes</taxon>
    </lineage>
</organism>
<reference evidence="1" key="1">
    <citation type="submission" date="2018-05" db="EMBL/GenBank/DDBJ databases">
        <authorList>
            <person name="Lanie J.A."/>
            <person name="Ng W.-L."/>
            <person name="Kazmierczak K.M."/>
            <person name="Andrzejewski T.M."/>
            <person name="Davidsen T.M."/>
            <person name="Wayne K.J."/>
            <person name="Tettelin H."/>
            <person name="Glass J.I."/>
            <person name="Rusch D."/>
            <person name="Podicherti R."/>
            <person name="Tsui H.-C.T."/>
            <person name="Winkler M.E."/>
        </authorList>
    </citation>
    <scope>NUCLEOTIDE SEQUENCE</scope>
</reference>